<dbReference type="InterPro" id="IPR045336">
    <property type="entry name" value="MmgE_PrpD_N"/>
</dbReference>
<name>A0ABW0NGB4_9BURK</name>
<dbReference type="Gene3D" id="1.10.4100.10">
    <property type="entry name" value="2-methylcitrate dehydratase PrpD"/>
    <property type="match status" value="1"/>
</dbReference>
<dbReference type="RefSeq" id="WP_376850113.1">
    <property type="nucleotide sequence ID" value="NZ_JBHSMF010000006.1"/>
</dbReference>
<dbReference type="InterPro" id="IPR036148">
    <property type="entry name" value="MmgE/PrpD_sf"/>
</dbReference>
<evidence type="ECO:0000313" key="5">
    <source>
        <dbReference type="Proteomes" id="UP001596037"/>
    </source>
</evidence>
<feature type="domain" description="MmgE/PrpD C-terminal" evidence="3">
    <location>
        <begin position="271"/>
        <end position="421"/>
    </location>
</feature>
<keyword evidence="5" id="KW-1185">Reference proteome</keyword>
<reference evidence="5" key="1">
    <citation type="journal article" date="2019" name="Int. J. Syst. Evol. Microbiol.">
        <title>The Global Catalogue of Microorganisms (GCM) 10K type strain sequencing project: providing services to taxonomists for standard genome sequencing and annotation.</title>
        <authorList>
            <consortium name="The Broad Institute Genomics Platform"/>
            <consortium name="The Broad Institute Genome Sequencing Center for Infectious Disease"/>
            <person name="Wu L."/>
            <person name="Ma J."/>
        </authorList>
    </citation>
    <scope>NUCLEOTIDE SEQUENCE [LARGE SCALE GENOMIC DNA]</scope>
    <source>
        <strain evidence="5">CCUG 57401</strain>
    </source>
</reference>
<accession>A0ABW0NGB4</accession>
<evidence type="ECO:0000313" key="4">
    <source>
        <dbReference type="EMBL" id="MFC5498047.1"/>
    </source>
</evidence>
<dbReference type="Gene3D" id="3.30.1330.120">
    <property type="entry name" value="2-methylcitrate dehydratase PrpD"/>
    <property type="match status" value="1"/>
</dbReference>
<evidence type="ECO:0000256" key="1">
    <source>
        <dbReference type="ARBA" id="ARBA00006174"/>
    </source>
</evidence>
<feature type="domain" description="MmgE/PrpD N-terminal" evidence="2">
    <location>
        <begin position="25"/>
        <end position="241"/>
    </location>
</feature>
<proteinExistence type="inferred from homology"/>
<dbReference type="PANTHER" id="PTHR16943:SF8">
    <property type="entry name" value="2-METHYLCITRATE DEHYDRATASE"/>
    <property type="match status" value="1"/>
</dbReference>
<dbReference type="InterPro" id="IPR005656">
    <property type="entry name" value="MmgE_PrpD"/>
</dbReference>
<dbReference type="Pfam" id="PF03972">
    <property type="entry name" value="MmgE_PrpD_N"/>
    <property type="match status" value="1"/>
</dbReference>
<dbReference type="InterPro" id="IPR042183">
    <property type="entry name" value="MmgE/PrpD_sf_1"/>
</dbReference>
<evidence type="ECO:0000259" key="2">
    <source>
        <dbReference type="Pfam" id="PF03972"/>
    </source>
</evidence>
<gene>
    <name evidence="4" type="ORF">ACFPOE_10925</name>
</gene>
<dbReference type="EMBL" id="JBHSMF010000006">
    <property type="protein sequence ID" value="MFC5498047.1"/>
    <property type="molecule type" value="Genomic_DNA"/>
</dbReference>
<comment type="similarity">
    <text evidence="1">Belongs to the PrpD family.</text>
</comment>
<comment type="caution">
    <text evidence="4">The sequence shown here is derived from an EMBL/GenBank/DDBJ whole genome shotgun (WGS) entry which is preliminary data.</text>
</comment>
<dbReference type="PANTHER" id="PTHR16943">
    <property type="entry name" value="2-METHYLCITRATE DEHYDRATASE-RELATED"/>
    <property type="match status" value="1"/>
</dbReference>
<dbReference type="Proteomes" id="UP001596037">
    <property type="component" value="Unassembled WGS sequence"/>
</dbReference>
<sequence length="454" mass="48045">MSRQAPPPVAWHRWAGHVDALRSAVAARHNKHASARVSQHARLVLMDSIGCLLAGRRAPEVAALEAQLGALEPGDFPMPGGRSLGLRAACQLLAIAPTWYEACEGHAYAHGRPGIAAIAALLPLALQRDARVGDFVDALVTGYETGARAGGWLRVAPGLHVDGNWPALGAAAGVARLLGLSVEGTMQALAIAACQLPSSLYLPIRTGRTVRNLYLAHSATLGLDSALAAQAGIDAPPDALAWYAEHLCRAATQPPPAPTADLVLDAYLKPFAAVRHVHYGAVAAQRIREQLQGQTEGIHRIVLTIYEEATVYCSNPQPATLLAAQFSLSFGVAAMLRFGALDPASYEAPRFMDAELRRLEALVQVEIDPALTRANKRGARLTVVSRRGHCEELVAADDPGLLLDAAAAIVKFTDAAAPTAAAPDAQAFCAALLQARADVPMRRLWQLLCKQQGD</sequence>
<evidence type="ECO:0000259" key="3">
    <source>
        <dbReference type="Pfam" id="PF19305"/>
    </source>
</evidence>
<dbReference type="SUPFAM" id="SSF103378">
    <property type="entry name" value="2-methylcitrate dehydratase PrpD"/>
    <property type="match status" value="1"/>
</dbReference>
<dbReference type="Pfam" id="PF19305">
    <property type="entry name" value="MmgE_PrpD_C"/>
    <property type="match status" value="1"/>
</dbReference>
<dbReference type="InterPro" id="IPR042188">
    <property type="entry name" value="MmgE/PrpD_sf_2"/>
</dbReference>
<organism evidence="4 5">
    <name type="scientific">Caenimonas terrae</name>
    <dbReference type="NCBI Taxonomy" id="696074"/>
    <lineage>
        <taxon>Bacteria</taxon>
        <taxon>Pseudomonadati</taxon>
        <taxon>Pseudomonadota</taxon>
        <taxon>Betaproteobacteria</taxon>
        <taxon>Burkholderiales</taxon>
        <taxon>Comamonadaceae</taxon>
        <taxon>Caenimonas</taxon>
    </lineage>
</organism>
<dbReference type="InterPro" id="IPR045337">
    <property type="entry name" value="MmgE_PrpD_C"/>
</dbReference>
<protein>
    <submittedName>
        <fullName evidence="4">MmgE/PrpD family protein</fullName>
    </submittedName>
</protein>